<dbReference type="AlphaFoldDB" id="A0AA88AM26"/>
<evidence type="ECO:0008006" key="5">
    <source>
        <dbReference type="Google" id="ProtNLM"/>
    </source>
</evidence>
<dbReference type="Proteomes" id="UP001187192">
    <property type="component" value="Unassembled WGS sequence"/>
</dbReference>
<gene>
    <name evidence="3" type="ORF">TIFTF001_011607</name>
</gene>
<keyword evidence="2" id="KW-0472">Membrane</keyword>
<keyword evidence="4" id="KW-1185">Reference proteome</keyword>
<evidence type="ECO:0000313" key="4">
    <source>
        <dbReference type="Proteomes" id="UP001187192"/>
    </source>
</evidence>
<dbReference type="Gramene" id="FCD_00001628-RA">
    <property type="protein sequence ID" value="FCD_00001628-RA:cds"/>
    <property type="gene ID" value="FCD_00001628"/>
</dbReference>
<proteinExistence type="predicted"/>
<reference evidence="3" key="1">
    <citation type="submission" date="2023-07" db="EMBL/GenBank/DDBJ databases">
        <title>draft genome sequence of fig (Ficus carica).</title>
        <authorList>
            <person name="Takahashi T."/>
            <person name="Nishimura K."/>
        </authorList>
    </citation>
    <scope>NUCLEOTIDE SEQUENCE</scope>
</reference>
<keyword evidence="2" id="KW-0812">Transmembrane</keyword>
<evidence type="ECO:0000256" key="1">
    <source>
        <dbReference type="SAM" id="MobiDB-lite"/>
    </source>
</evidence>
<accession>A0AA88AM26</accession>
<evidence type="ECO:0000256" key="2">
    <source>
        <dbReference type="SAM" id="Phobius"/>
    </source>
</evidence>
<dbReference type="InterPro" id="IPR039316">
    <property type="entry name" value="CLE25/26"/>
</dbReference>
<dbReference type="PANTHER" id="PTHR34277">
    <property type="entry name" value="CLAVATA3/ESR (CLE)-RELATED PROTEIN 26"/>
    <property type="match status" value="1"/>
</dbReference>
<sequence length="106" mass="11627">MGSSSSSSSSSSRGKVLRVFVGALVFFVALWFLFAGIIADHDAKTVTLTVATSNEMLKHWKWNGRGRVALHGNSNFFNYVSKRRVPNGPDPIHNRKAVKTRQPPGA</sequence>
<keyword evidence="2" id="KW-1133">Transmembrane helix</keyword>
<comment type="caution">
    <text evidence="3">The sequence shown here is derived from an EMBL/GenBank/DDBJ whole genome shotgun (WGS) entry which is preliminary data.</text>
</comment>
<feature type="transmembrane region" description="Helical" evidence="2">
    <location>
        <begin position="20"/>
        <end position="39"/>
    </location>
</feature>
<protein>
    <recommendedName>
        <fullName evidence="5">CLAVATA3/ESR (CLE)-related protein 25</fullName>
    </recommendedName>
</protein>
<dbReference type="PANTHER" id="PTHR34277:SF18">
    <property type="entry name" value="CLAVATA3_ESR (CLE)-RELATED PROTEIN 25"/>
    <property type="match status" value="1"/>
</dbReference>
<evidence type="ECO:0000313" key="3">
    <source>
        <dbReference type="EMBL" id="GMN42411.1"/>
    </source>
</evidence>
<organism evidence="3 4">
    <name type="scientific">Ficus carica</name>
    <name type="common">Common fig</name>
    <dbReference type="NCBI Taxonomy" id="3494"/>
    <lineage>
        <taxon>Eukaryota</taxon>
        <taxon>Viridiplantae</taxon>
        <taxon>Streptophyta</taxon>
        <taxon>Embryophyta</taxon>
        <taxon>Tracheophyta</taxon>
        <taxon>Spermatophyta</taxon>
        <taxon>Magnoliopsida</taxon>
        <taxon>eudicotyledons</taxon>
        <taxon>Gunneridae</taxon>
        <taxon>Pentapetalae</taxon>
        <taxon>rosids</taxon>
        <taxon>fabids</taxon>
        <taxon>Rosales</taxon>
        <taxon>Moraceae</taxon>
        <taxon>Ficeae</taxon>
        <taxon>Ficus</taxon>
    </lineage>
</organism>
<dbReference type="EMBL" id="BTGU01000014">
    <property type="protein sequence ID" value="GMN42411.1"/>
    <property type="molecule type" value="Genomic_DNA"/>
</dbReference>
<name>A0AA88AM26_FICCA</name>
<feature type="region of interest" description="Disordered" evidence="1">
    <location>
        <begin position="87"/>
        <end position="106"/>
    </location>
</feature>